<reference evidence="2" key="2">
    <citation type="submission" date="2025-08" db="UniProtKB">
        <authorList>
            <consortium name="Ensembl"/>
        </authorList>
    </citation>
    <scope>IDENTIFICATION</scope>
</reference>
<feature type="region of interest" description="Disordered" evidence="1">
    <location>
        <begin position="1"/>
        <end position="22"/>
    </location>
</feature>
<keyword evidence="3" id="KW-1185">Reference proteome</keyword>
<evidence type="ECO:0000313" key="3">
    <source>
        <dbReference type="Proteomes" id="UP000007875"/>
    </source>
</evidence>
<reference evidence="3" key="1">
    <citation type="submission" date="2003-08" db="EMBL/GenBank/DDBJ databases">
        <authorList>
            <person name="Birren B."/>
            <person name="Nusbaum C."/>
            <person name="Abebe A."/>
            <person name="Abouelleil A."/>
            <person name="Adekoya E."/>
            <person name="Ait-zahra M."/>
            <person name="Allen N."/>
            <person name="Allen T."/>
            <person name="An P."/>
            <person name="Anderson M."/>
            <person name="Anderson S."/>
            <person name="Arachchi H."/>
            <person name="Armbruster J."/>
            <person name="Bachantsang P."/>
            <person name="Baldwin J."/>
            <person name="Barry A."/>
            <person name="Bayul T."/>
            <person name="Blitshsteyn B."/>
            <person name="Bloom T."/>
            <person name="Blye J."/>
            <person name="Boguslavskiy L."/>
            <person name="Borowsky M."/>
            <person name="Boukhgalter B."/>
            <person name="Brunache A."/>
            <person name="Butler J."/>
            <person name="Calixte N."/>
            <person name="Calvo S."/>
            <person name="Camarata J."/>
            <person name="Campo K."/>
            <person name="Chang J."/>
            <person name="Cheshatsang Y."/>
            <person name="Citroen M."/>
            <person name="Collymore A."/>
            <person name="Considine T."/>
            <person name="Cook A."/>
            <person name="Cooke P."/>
            <person name="Corum B."/>
            <person name="Cuomo C."/>
            <person name="David R."/>
            <person name="Dawoe T."/>
            <person name="Degray S."/>
            <person name="Dodge S."/>
            <person name="Dooley K."/>
            <person name="Dorje P."/>
            <person name="Dorjee K."/>
            <person name="Dorris L."/>
            <person name="Duffey N."/>
            <person name="Dupes A."/>
            <person name="Elkins T."/>
            <person name="Engels R."/>
            <person name="Erickson J."/>
            <person name="Farina A."/>
            <person name="Faro S."/>
            <person name="Ferreira P."/>
            <person name="Fischer H."/>
            <person name="Fitzgerald M."/>
            <person name="Foley K."/>
            <person name="Gage D."/>
            <person name="Galagan J."/>
            <person name="Gearin G."/>
            <person name="Gnerre S."/>
            <person name="Gnirke A."/>
            <person name="Goyette A."/>
            <person name="Graham J."/>
            <person name="Grandbois E."/>
            <person name="Gyaltsen K."/>
            <person name="Hafez N."/>
            <person name="Hagopian D."/>
            <person name="Hagos B."/>
            <person name="Hall J."/>
            <person name="Hatcher B."/>
            <person name="Heller A."/>
            <person name="Higgins H."/>
            <person name="Honan T."/>
            <person name="Horn A."/>
            <person name="Houde N."/>
            <person name="Hughes L."/>
            <person name="Hulme W."/>
            <person name="Husby E."/>
            <person name="Iliev I."/>
            <person name="Jaffe D."/>
            <person name="Jones C."/>
            <person name="Kamal M."/>
            <person name="Kamat A."/>
            <person name="Kamvysselis M."/>
            <person name="Karlsson E."/>
            <person name="Kells C."/>
            <person name="Kieu A."/>
            <person name="Kisner P."/>
            <person name="Kodira C."/>
            <person name="Kulbokas E."/>
            <person name="Labutti K."/>
            <person name="Lama D."/>
            <person name="Landers T."/>
            <person name="Leger J."/>
            <person name="Levine S."/>
            <person name="Lewis D."/>
            <person name="Lewis T."/>
            <person name="Lindblad-toh K."/>
            <person name="Liu X."/>
            <person name="Lokyitsang T."/>
            <person name="Lokyitsang Y."/>
            <person name="Lucien O."/>
            <person name="Lui A."/>
            <person name="Ma L.J."/>
            <person name="Mabbitt R."/>
            <person name="Macdonald J."/>
            <person name="Maclean C."/>
            <person name="Major J."/>
            <person name="Manning J."/>
            <person name="Marabella R."/>
            <person name="Maru K."/>
            <person name="Matthews C."/>
            <person name="Mauceli E."/>
            <person name="Mccarthy M."/>
            <person name="Mcdonough S."/>
            <person name="Mcghee T."/>
            <person name="Meldrim J."/>
            <person name="Meneus L."/>
            <person name="Mesirov J."/>
            <person name="Mihalev A."/>
            <person name="Mihova T."/>
            <person name="Mikkelsen T."/>
            <person name="Mlenga V."/>
            <person name="Moru K."/>
            <person name="Mozes J."/>
            <person name="Mulrain L."/>
            <person name="Munson G."/>
            <person name="Naylor J."/>
            <person name="Newes C."/>
            <person name="Nguyen C."/>
            <person name="Nguyen N."/>
            <person name="Nguyen T."/>
            <person name="Nicol R."/>
            <person name="Nielsen C."/>
            <person name="Nizzari M."/>
            <person name="Norbu C."/>
            <person name="Norbu N."/>
            <person name="O'donnell P."/>
            <person name="Okoawo O."/>
            <person name="O'leary S."/>
            <person name="Omotosho B."/>
            <person name="O'neill K."/>
            <person name="Osman S."/>
            <person name="Parker S."/>
            <person name="Perrin D."/>
            <person name="Phunkhang P."/>
            <person name="Piqani B."/>
            <person name="Purcell S."/>
            <person name="Rachupka T."/>
            <person name="Ramasamy U."/>
            <person name="Rameau R."/>
            <person name="Ray V."/>
            <person name="Raymond C."/>
            <person name="Retta R."/>
            <person name="Richardson S."/>
            <person name="Rise C."/>
            <person name="Rodriguez J."/>
            <person name="Rogers J."/>
            <person name="Rogov P."/>
            <person name="Rutman M."/>
            <person name="Schupbach R."/>
            <person name="Seaman C."/>
            <person name="Settipalli S."/>
            <person name="Sharpe T."/>
            <person name="Sheridan J."/>
            <person name="Sherpa N."/>
            <person name="Shi J."/>
            <person name="Smirnov S."/>
            <person name="Smith C."/>
            <person name="Sougnez C."/>
            <person name="Spencer B."/>
            <person name="Stalker J."/>
            <person name="Stange-thomann N."/>
            <person name="Stavropoulos S."/>
            <person name="Stetson K."/>
            <person name="Stone C."/>
            <person name="Stone S."/>
            <person name="Stubbs M."/>
            <person name="Talamas J."/>
            <person name="Tchuinga P."/>
            <person name="Tenzing P."/>
            <person name="Tesfaye S."/>
            <person name="Theodore J."/>
            <person name="Thoulutsang Y."/>
            <person name="Topham K."/>
            <person name="Towey S."/>
            <person name="Tsamla T."/>
            <person name="Tsomo N."/>
            <person name="Vallee D."/>
            <person name="Vassiliev H."/>
            <person name="Venkataraman V."/>
            <person name="Vinson J."/>
            <person name="Vo A."/>
            <person name="Wade C."/>
            <person name="Wang S."/>
            <person name="Wangchuk T."/>
            <person name="Wangdi T."/>
            <person name="Whittaker C."/>
            <person name="Wilkinson J."/>
            <person name="Wu Y."/>
            <person name="Wyman D."/>
            <person name="Yadav S."/>
            <person name="Yang S."/>
            <person name="Yang X."/>
            <person name="Yeager S."/>
            <person name="Yee E."/>
            <person name="Young G."/>
            <person name="Zainoun J."/>
            <person name="Zembeck L."/>
            <person name="Zimmer A."/>
            <person name="Zody M."/>
            <person name="Lander E."/>
        </authorList>
    </citation>
    <scope>NUCLEOTIDE SEQUENCE [LARGE SCALE GENOMIC DNA]</scope>
</reference>
<dbReference type="AlphaFoldDB" id="H2YC79"/>
<reference evidence="2" key="3">
    <citation type="submission" date="2025-09" db="UniProtKB">
        <authorList>
            <consortium name="Ensembl"/>
        </authorList>
    </citation>
    <scope>IDENTIFICATION</scope>
</reference>
<name>H2YC79_CIOSA</name>
<dbReference type="Proteomes" id="UP000007875">
    <property type="component" value="Unassembled WGS sequence"/>
</dbReference>
<evidence type="ECO:0000256" key="1">
    <source>
        <dbReference type="SAM" id="MobiDB-lite"/>
    </source>
</evidence>
<dbReference type="GeneTree" id="ENSGT00840000132105"/>
<dbReference type="HOGENOM" id="CLU_2468397_0_0_1"/>
<sequence>MTSPTTTMTSSTVMSTPETTIRPTVAPVPLGTCEAPNVCQPPRSVFDVTDIDVPYRRGCSYREMARKHWLCSSLFFNEYPYVDNNKCR</sequence>
<organism evidence="2 3">
    <name type="scientific">Ciona savignyi</name>
    <name type="common">Pacific transparent sea squirt</name>
    <dbReference type="NCBI Taxonomy" id="51511"/>
    <lineage>
        <taxon>Eukaryota</taxon>
        <taxon>Metazoa</taxon>
        <taxon>Chordata</taxon>
        <taxon>Tunicata</taxon>
        <taxon>Ascidiacea</taxon>
        <taxon>Phlebobranchia</taxon>
        <taxon>Cionidae</taxon>
        <taxon>Ciona</taxon>
    </lineage>
</organism>
<proteinExistence type="predicted"/>
<accession>H2YC79</accession>
<dbReference type="InParanoid" id="H2YC79"/>
<evidence type="ECO:0000313" key="2">
    <source>
        <dbReference type="Ensembl" id="ENSCSAVP00000002927.1"/>
    </source>
</evidence>
<feature type="compositionally biased region" description="Low complexity" evidence="1">
    <location>
        <begin position="1"/>
        <end position="20"/>
    </location>
</feature>
<dbReference type="Ensembl" id="ENSCSAVT00000002971.1">
    <property type="protein sequence ID" value="ENSCSAVP00000002927.1"/>
    <property type="gene ID" value="ENSCSAVG00000001746.1"/>
</dbReference>
<protein>
    <submittedName>
        <fullName evidence="2">Uncharacterized protein</fullName>
    </submittedName>
</protein>